<dbReference type="Proteomes" id="UP000176902">
    <property type="component" value="Unassembled WGS sequence"/>
</dbReference>
<comment type="caution">
    <text evidence="1">The sequence shown here is derived from an EMBL/GenBank/DDBJ whole genome shotgun (WGS) entry which is preliminary data.</text>
</comment>
<protein>
    <submittedName>
        <fullName evidence="1">Uncharacterized protein</fullName>
    </submittedName>
</protein>
<reference evidence="1 2" key="1">
    <citation type="journal article" date="2016" name="Nat. Commun.">
        <title>Thousands of microbial genomes shed light on interconnected biogeochemical processes in an aquifer system.</title>
        <authorList>
            <person name="Anantharaman K."/>
            <person name="Brown C.T."/>
            <person name="Hug L.A."/>
            <person name="Sharon I."/>
            <person name="Castelle C.J."/>
            <person name="Probst A.J."/>
            <person name="Thomas B.C."/>
            <person name="Singh A."/>
            <person name="Wilkins M.J."/>
            <person name="Karaoz U."/>
            <person name="Brodie E.L."/>
            <person name="Williams K.H."/>
            <person name="Hubbard S.S."/>
            <person name="Banfield J.F."/>
        </authorList>
    </citation>
    <scope>NUCLEOTIDE SEQUENCE [LARGE SCALE GENOMIC DNA]</scope>
</reference>
<name>A0A1F5JSG3_9BACT</name>
<gene>
    <name evidence="1" type="ORF">A3C59_05330</name>
</gene>
<proteinExistence type="predicted"/>
<evidence type="ECO:0000313" key="1">
    <source>
        <dbReference type="EMBL" id="OGE31537.1"/>
    </source>
</evidence>
<accession>A0A1F5JSG3</accession>
<organism evidence="1 2">
    <name type="scientific">Candidatus Daviesbacteria bacterium RIFCSPHIGHO2_02_FULL_36_13</name>
    <dbReference type="NCBI Taxonomy" id="1797768"/>
    <lineage>
        <taxon>Bacteria</taxon>
        <taxon>Candidatus Daviesiibacteriota</taxon>
    </lineage>
</organism>
<dbReference type="AlphaFoldDB" id="A0A1F5JSG3"/>
<dbReference type="STRING" id="1797768.A3C59_05330"/>
<evidence type="ECO:0000313" key="2">
    <source>
        <dbReference type="Proteomes" id="UP000176902"/>
    </source>
</evidence>
<sequence length="69" mass="8131">MDIIEARKKLGKRSENMSDEQIGDLVTQMDVLSNFMIDFILEQIKKNRREGETANDCLKRLNIMWQNKS</sequence>
<dbReference type="EMBL" id="MFCV01000037">
    <property type="protein sequence ID" value="OGE31537.1"/>
    <property type="molecule type" value="Genomic_DNA"/>
</dbReference>